<keyword evidence="2" id="KW-1185">Reference proteome</keyword>
<organism evidence="1 2">
    <name type="scientific">Fibrella forsythiae</name>
    <dbReference type="NCBI Taxonomy" id="2817061"/>
    <lineage>
        <taxon>Bacteria</taxon>
        <taxon>Pseudomonadati</taxon>
        <taxon>Bacteroidota</taxon>
        <taxon>Cytophagia</taxon>
        <taxon>Cytophagales</taxon>
        <taxon>Spirosomataceae</taxon>
        <taxon>Fibrella</taxon>
    </lineage>
</organism>
<gene>
    <name evidence="1" type="ORF">J2I46_32095</name>
</gene>
<accession>A0ABS3JTC2</accession>
<evidence type="ECO:0000313" key="2">
    <source>
        <dbReference type="Proteomes" id="UP000664628"/>
    </source>
</evidence>
<evidence type="ECO:0000313" key="1">
    <source>
        <dbReference type="EMBL" id="MBO0953257.1"/>
    </source>
</evidence>
<reference evidence="1 2" key="1">
    <citation type="submission" date="2021-03" db="EMBL/GenBank/DDBJ databases">
        <title>Fibrella sp. HMF5405 genome sequencing and assembly.</title>
        <authorList>
            <person name="Kang H."/>
            <person name="Kim H."/>
            <person name="Bae S."/>
            <person name="Joh K."/>
        </authorList>
    </citation>
    <scope>NUCLEOTIDE SEQUENCE [LARGE SCALE GENOMIC DNA]</scope>
    <source>
        <strain evidence="1 2">HMF5405</strain>
    </source>
</reference>
<dbReference type="EMBL" id="JAFMYW010000028">
    <property type="protein sequence ID" value="MBO0953257.1"/>
    <property type="molecule type" value="Genomic_DNA"/>
</dbReference>
<comment type="caution">
    <text evidence="1">The sequence shown here is derived from an EMBL/GenBank/DDBJ whole genome shotgun (WGS) entry which is preliminary data.</text>
</comment>
<sequence length="81" mass="9416">MSTYQKVTASQNWRERMREARASLPEGVGQQDVLVFITAVNSEIDRLIYATRWRNAWSSKVSDPEFTQLVEQAAEHFVQKQ</sequence>
<protein>
    <submittedName>
        <fullName evidence="1">Uncharacterized protein</fullName>
    </submittedName>
</protein>
<name>A0ABS3JTC2_9BACT</name>
<dbReference type="RefSeq" id="WP_207333209.1">
    <property type="nucleotide sequence ID" value="NZ_JAFMYW010000028.1"/>
</dbReference>
<dbReference type="Proteomes" id="UP000664628">
    <property type="component" value="Unassembled WGS sequence"/>
</dbReference>
<proteinExistence type="predicted"/>